<organism evidence="1 2">
    <name type="scientific">Candidatus Daviesbacteria bacterium GW2011_GWA2_40_9</name>
    <dbReference type="NCBI Taxonomy" id="1618424"/>
    <lineage>
        <taxon>Bacteria</taxon>
        <taxon>Candidatus Daviesiibacteriota</taxon>
    </lineage>
</organism>
<dbReference type="GO" id="GO:0008047">
    <property type="term" value="F:enzyme activator activity"/>
    <property type="evidence" value="ECO:0007669"/>
    <property type="project" value="InterPro"/>
</dbReference>
<dbReference type="Proteomes" id="UP000034601">
    <property type="component" value="Unassembled WGS sequence"/>
</dbReference>
<dbReference type="AlphaFoldDB" id="A0A0G0X4F5"/>
<sequence length="142" mass="16208">MVMVKLNLKMKVYVFGNQDLPQDNLAFQVADKLQNKIKGVEFTTVKLNEDLPFTDEKQVVILDTVEGIKKVEIIDENDLDKLTLSPKTSVHDFDLGFQLKYLKKLDKLQKVTIIGLPPKGEINYFLIQSILRKLVAQDMQGS</sequence>
<evidence type="ECO:0008006" key="3">
    <source>
        <dbReference type="Google" id="ProtNLM"/>
    </source>
</evidence>
<dbReference type="GO" id="GO:0008233">
    <property type="term" value="F:peptidase activity"/>
    <property type="evidence" value="ECO:0007669"/>
    <property type="project" value="InterPro"/>
</dbReference>
<dbReference type="InterPro" id="IPR000671">
    <property type="entry name" value="Peptidase_A31"/>
</dbReference>
<dbReference type="EMBL" id="LCAB01000012">
    <property type="protein sequence ID" value="KKR82492.1"/>
    <property type="molecule type" value="Genomic_DNA"/>
</dbReference>
<dbReference type="Gene3D" id="3.40.50.1450">
    <property type="entry name" value="HybD-like"/>
    <property type="match status" value="1"/>
</dbReference>
<proteinExistence type="predicted"/>
<dbReference type="InterPro" id="IPR023430">
    <property type="entry name" value="Pept_HybD-like_dom_sf"/>
</dbReference>
<name>A0A0G0X4F5_9BACT</name>
<comment type="caution">
    <text evidence="1">The sequence shown here is derived from an EMBL/GenBank/DDBJ whole genome shotgun (WGS) entry which is preliminary data.</text>
</comment>
<dbReference type="Pfam" id="PF01750">
    <property type="entry name" value="HycI"/>
    <property type="match status" value="1"/>
</dbReference>
<evidence type="ECO:0000313" key="1">
    <source>
        <dbReference type="EMBL" id="KKR82492.1"/>
    </source>
</evidence>
<protein>
    <recommendedName>
        <fullName evidence="3">Hydrogenase maturation protease</fullName>
    </recommendedName>
</protein>
<gene>
    <name evidence="1" type="ORF">UU29_C0012G0030</name>
</gene>
<dbReference type="SUPFAM" id="SSF53163">
    <property type="entry name" value="HybD-like"/>
    <property type="match status" value="1"/>
</dbReference>
<accession>A0A0G0X4F5</accession>
<reference evidence="1 2" key="1">
    <citation type="journal article" date="2015" name="Nature">
        <title>rRNA introns, odd ribosomes, and small enigmatic genomes across a large radiation of phyla.</title>
        <authorList>
            <person name="Brown C.T."/>
            <person name="Hug L.A."/>
            <person name="Thomas B.C."/>
            <person name="Sharon I."/>
            <person name="Castelle C.J."/>
            <person name="Singh A."/>
            <person name="Wilkins M.J."/>
            <person name="Williams K.H."/>
            <person name="Banfield J.F."/>
        </authorList>
    </citation>
    <scope>NUCLEOTIDE SEQUENCE [LARGE SCALE GENOMIC DNA]</scope>
</reference>
<evidence type="ECO:0000313" key="2">
    <source>
        <dbReference type="Proteomes" id="UP000034601"/>
    </source>
</evidence>